<keyword evidence="1" id="KW-0812">Transmembrane</keyword>
<evidence type="ECO:0000256" key="1">
    <source>
        <dbReference type="SAM" id="Phobius"/>
    </source>
</evidence>
<comment type="caution">
    <text evidence="2">The sequence shown here is derived from an EMBL/GenBank/DDBJ whole genome shotgun (WGS) entry which is preliminary data.</text>
</comment>
<gene>
    <name evidence="2" type="ORF">BJP25_23750</name>
</gene>
<keyword evidence="1" id="KW-1133">Transmembrane helix</keyword>
<evidence type="ECO:0000313" key="3">
    <source>
        <dbReference type="Proteomes" id="UP000186040"/>
    </source>
</evidence>
<keyword evidence="1" id="KW-0472">Membrane</keyword>
<dbReference type="Proteomes" id="UP000186040">
    <property type="component" value="Unassembled WGS sequence"/>
</dbReference>
<keyword evidence="3" id="KW-1185">Reference proteome</keyword>
<evidence type="ECO:0000313" key="2">
    <source>
        <dbReference type="EMBL" id="OLR91854.1"/>
    </source>
</evidence>
<sequence>MTVLAGVTGMSPLKSFETSSVRPHSLGMKKRHALSGAAFAATPSALVGAAVTTGSSWLYAAALVATALPVAASLLWRCIFAAKPAAVRRDLLELVKIENQ</sequence>
<protein>
    <submittedName>
        <fullName evidence="2">Uncharacterized protein</fullName>
    </submittedName>
</protein>
<organism evidence="2 3">
    <name type="scientific">Actinokineospora bangkokensis</name>
    <dbReference type="NCBI Taxonomy" id="1193682"/>
    <lineage>
        <taxon>Bacteria</taxon>
        <taxon>Bacillati</taxon>
        <taxon>Actinomycetota</taxon>
        <taxon>Actinomycetes</taxon>
        <taxon>Pseudonocardiales</taxon>
        <taxon>Pseudonocardiaceae</taxon>
        <taxon>Actinokineospora</taxon>
    </lineage>
</organism>
<name>A0A1Q9LIN3_9PSEU</name>
<feature type="transmembrane region" description="Helical" evidence="1">
    <location>
        <begin position="32"/>
        <end position="51"/>
    </location>
</feature>
<dbReference type="EMBL" id="MKQR01000018">
    <property type="protein sequence ID" value="OLR91854.1"/>
    <property type="molecule type" value="Genomic_DNA"/>
</dbReference>
<reference evidence="2 3" key="1">
    <citation type="submission" date="2016-10" db="EMBL/GenBank/DDBJ databases">
        <title>The Draft Genome Sequence of Actinokineospora bangkokensis 44EHWT reveals the biosynthetic pathway of antifungal compounds Thailandins with unusual extender unit butylmalonyl-CoA.</title>
        <authorList>
            <person name="Greule A."/>
            <person name="Intra B."/>
            <person name="Flemming S."/>
            <person name="Rommel M.G."/>
            <person name="Panbangred W."/>
            <person name="Bechthold A."/>
        </authorList>
    </citation>
    <scope>NUCLEOTIDE SEQUENCE [LARGE SCALE GENOMIC DNA]</scope>
    <source>
        <strain evidence="2 3">44EHW</strain>
    </source>
</reference>
<proteinExistence type="predicted"/>
<dbReference type="AlphaFoldDB" id="A0A1Q9LIN3"/>
<feature type="transmembrane region" description="Helical" evidence="1">
    <location>
        <begin position="57"/>
        <end position="79"/>
    </location>
</feature>
<accession>A0A1Q9LIN3</accession>